<dbReference type="GO" id="GO:0016787">
    <property type="term" value="F:hydrolase activity"/>
    <property type="evidence" value="ECO:0007669"/>
    <property type="project" value="InterPro"/>
</dbReference>
<reference evidence="1 2" key="1">
    <citation type="journal article" date="2019" name="Int. J. Syst. Evol. Microbiol.">
        <title>Capsulimonas corticalis gen. nov., sp. nov., an aerobic capsulated bacterium, of a novel bacterial order, Capsulimonadales ord. nov., of the class Armatimonadia of the phylum Armatimonadetes.</title>
        <authorList>
            <person name="Li J."/>
            <person name="Kudo C."/>
            <person name="Tonouchi A."/>
        </authorList>
    </citation>
    <scope>NUCLEOTIDE SEQUENCE [LARGE SCALE GENOMIC DNA]</scope>
    <source>
        <strain evidence="1 2">AX-7</strain>
    </source>
</reference>
<organism evidence="1 2">
    <name type="scientific">Capsulimonas corticalis</name>
    <dbReference type="NCBI Taxonomy" id="2219043"/>
    <lineage>
        <taxon>Bacteria</taxon>
        <taxon>Bacillati</taxon>
        <taxon>Armatimonadota</taxon>
        <taxon>Armatimonadia</taxon>
        <taxon>Capsulimonadales</taxon>
        <taxon>Capsulimonadaceae</taxon>
        <taxon>Capsulimonas</taxon>
    </lineage>
</organism>
<dbReference type="Proteomes" id="UP000287394">
    <property type="component" value="Chromosome"/>
</dbReference>
<accession>A0A402D643</accession>
<name>A0A402D643_9BACT</name>
<dbReference type="InterPro" id="IPR029052">
    <property type="entry name" value="Metallo-depent_PP-like"/>
</dbReference>
<sequence>MKLLALADIHSDFERFSVNDLPAADVMLFAGDLTDNGIRDPVALSLATTWLDAAAARYGLVIAIPGNHDVGLSGSCLPAVNGVRWVQGITTSFSDCSASQIYKLHGVNLSPSYAMPELEARWDFMTSDELTETVAYGFEPVDIVLSHAPPYGVLDGYSPEDGGEVLHIGSRALLSYIHRCAPALVICGHVHGAHGIAEASANTLVYNVAETPTLIEIPS</sequence>
<dbReference type="InterPro" id="IPR051693">
    <property type="entry name" value="UPF0046_metallophosphoest"/>
</dbReference>
<proteinExistence type="predicted"/>
<dbReference type="InterPro" id="IPR004843">
    <property type="entry name" value="Calcineurin-like_PHP"/>
</dbReference>
<dbReference type="AlphaFoldDB" id="A0A402D643"/>
<dbReference type="KEGG" id="ccot:CCAX7_35490"/>
<dbReference type="Gene3D" id="3.60.21.10">
    <property type="match status" value="1"/>
</dbReference>
<evidence type="ECO:0000313" key="1">
    <source>
        <dbReference type="EMBL" id="BDI31498.1"/>
    </source>
</evidence>
<protein>
    <submittedName>
        <fullName evidence="1">Metallophosphoesterase</fullName>
    </submittedName>
</protein>
<dbReference type="PANTHER" id="PTHR12905:SF0">
    <property type="entry name" value="CALCINEURIN-LIKE PHOSPHOESTERASE DOMAIN-CONTAINING PROTEIN"/>
    <property type="match status" value="1"/>
</dbReference>
<dbReference type="SUPFAM" id="SSF56300">
    <property type="entry name" value="Metallo-dependent phosphatases"/>
    <property type="match status" value="1"/>
</dbReference>
<evidence type="ECO:0000313" key="2">
    <source>
        <dbReference type="Proteomes" id="UP000287394"/>
    </source>
</evidence>
<dbReference type="PANTHER" id="PTHR12905">
    <property type="entry name" value="METALLOPHOSPHOESTERASE"/>
    <property type="match status" value="1"/>
</dbReference>
<keyword evidence="2" id="KW-1185">Reference proteome</keyword>
<dbReference type="OrthoDB" id="9783591at2"/>
<dbReference type="Pfam" id="PF00149">
    <property type="entry name" value="Metallophos"/>
    <property type="match status" value="1"/>
</dbReference>
<dbReference type="RefSeq" id="WP_119324954.1">
    <property type="nucleotide sequence ID" value="NZ_AP025739.1"/>
</dbReference>
<dbReference type="EMBL" id="AP025739">
    <property type="protein sequence ID" value="BDI31498.1"/>
    <property type="molecule type" value="Genomic_DNA"/>
</dbReference>
<gene>
    <name evidence="1" type="ORF">CCAX7_35490</name>
</gene>